<sequence>MTRTFIIKDIDRNHRPFADSGGQGGLIGQAEILAKPEEKGIGHAGAMRPSAAGSKRPLGHIAFAVPSIDPAIASPQIDRWMIRPMDAEPRPAYSGSRVV</sequence>
<organism evidence="1 2">
    <name type="scientific">Sphingomonas bisphenolicum</name>
    <dbReference type="NCBI Taxonomy" id="296544"/>
    <lineage>
        <taxon>Bacteria</taxon>
        <taxon>Pseudomonadati</taxon>
        <taxon>Pseudomonadota</taxon>
        <taxon>Alphaproteobacteria</taxon>
        <taxon>Sphingomonadales</taxon>
        <taxon>Sphingomonadaceae</taxon>
        <taxon>Sphingomonas</taxon>
    </lineage>
</organism>
<reference evidence="1" key="1">
    <citation type="submission" date="2018-07" db="EMBL/GenBank/DDBJ databases">
        <title>Complete genome sequence of Sphingomonas bisphenolicum strain AO1, a bisphenol A degradative bacterium isolated from Japanese farm field.</title>
        <authorList>
            <person name="Murakami M."/>
            <person name="Koh M."/>
            <person name="Koba S."/>
            <person name="Matsumura Y."/>
        </authorList>
    </citation>
    <scope>NUCLEOTIDE SEQUENCE</scope>
    <source>
        <strain evidence="1">AO1</strain>
    </source>
</reference>
<evidence type="ECO:0000313" key="2">
    <source>
        <dbReference type="Proteomes" id="UP001059971"/>
    </source>
</evidence>
<name>A0ABN5WDF0_9SPHN</name>
<dbReference type="EMBL" id="AP018817">
    <property type="protein sequence ID" value="BBF70331.1"/>
    <property type="molecule type" value="Genomic_DNA"/>
</dbReference>
<evidence type="ECO:0000313" key="1">
    <source>
        <dbReference type="EMBL" id="BBF70331.1"/>
    </source>
</evidence>
<proteinExistence type="predicted"/>
<dbReference type="Proteomes" id="UP001059971">
    <property type="component" value="Chromosome 1"/>
</dbReference>
<keyword evidence="2" id="KW-1185">Reference proteome</keyword>
<accession>A0ABN5WDF0</accession>
<gene>
    <name evidence="1" type="ORF">SBA_ch1_25310</name>
</gene>
<protein>
    <submittedName>
        <fullName evidence="1">Uncharacterized protein</fullName>
    </submittedName>
</protein>